<dbReference type="InterPro" id="IPR008868">
    <property type="entry name" value="TniB"/>
</dbReference>
<dbReference type="SUPFAM" id="SSF52540">
    <property type="entry name" value="P-loop containing nucleoside triphosphate hydrolases"/>
    <property type="match status" value="1"/>
</dbReference>
<accession>A0A5C6QIP4</accession>
<comment type="caution">
    <text evidence="1">The sequence shown here is derived from an EMBL/GenBank/DDBJ whole genome shotgun (WGS) entry which is preliminary data.</text>
</comment>
<proteinExistence type="predicted"/>
<dbReference type="InterPro" id="IPR027417">
    <property type="entry name" value="P-loop_NTPase"/>
</dbReference>
<reference evidence="1 2" key="1">
    <citation type="submission" date="2019-07" db="EMBL/GenBank/DDBJ databases">
        <title>Genomes of sea-ice associated Colwellia species.</title>
        <authorList>
            <person name="Bowman J.P."/>
        </authorList>
    </citation>
    <scope>NUCLEOTIDE SEQUENCE [LARGE SCALE GENOMIC DNA]</scope>
    <source>
        <strain evidence="1 2">ACAM 459</strain>
    </source>
</reference>
<dbReference type="Pfam" id="PF05621">
    <property type="entry name" value="TniB"/>
    <property type="match status" value="1"/>
</dbReference>
<keyword evidence="1" id="KW-0547">Nucleotide-binding</keyword>
<organism evidence="1 2">
    <name type="scientific">Colwellia demingiae</name>
    <dbReference type="NCBI Taxonomy" id="89401"/>
    <lineage>
        <taxon>Bacteria</taxon>
        <taxon>Pseudomonadati</taxon>
        <taxon>Pseudomonadota</taxon>
        <taxon>Gammaproteobacteria</taxon>
        <taxon>Alteromonadales</taxon>
        <taxon>Colwelliaceae</taxon>
        <taxon>Colwellia</taxon>
    </lineage>
</organism>
<evidence type="ECO:0000313" key="1">
    <source>
        <dbReference type="EMBL" id="TWX68520.1"/>
    </source>
</evidence>
<dbReference type="AlphaFoldDB" id="A0A5C6QIP4"/>
<dbReference type="GO" id="GO:0005524">
    <property type="term" value="F:ATP binding"/>
    <property type="evidence" value="ECO:0007669"/>
    <property type="project" value="UniProtKB-KW"/>
</dbReference>
<dbReference type="Gene3D" id="3.40.50.300">
    <property type="entry name" value="P-loop containing nucleotide triphosphate hydrolases"/>
    <property type="match status" value="1"/>
</dbReference>
<evidence type="ECO:0000313" key="2">
    <source>
        <dbReference type="Proteomes" id="UP000321822"/>
    </source>
</evidence>
<gene>
    <name evidence="1" type="ORF">ESZ36_08480</name>
</gene>
<protein>
    <submittedName>
        <fullName evidence="1">ATP-binding protein</fullName>
    </submittedName>
</protein>
<dbReference type="RefSeq" id="WP_146786312.1">
    <property type="nucleotide sequence ID" value="NZ_VOLT01000004.1"/>
</dbReference>
<dbReference type="EMBL" id="VOLT01000004">
    <property type="protein sequence ID" value="TWX68520.1"/>
    <property type="molecule type" value="Genomic_DNA"/>
</dbReference>
<dbReference type="Proteomes" id="UP000321822">
    <property type="component" value="Unassembled WGS sequence"/>
</dbReference>
<dbReference type="OrthoDB" id="6388791at2"/>
<keyword evidence="1" id="KW-0067">ATP-binding</keyword>
<sequence length="323" mass="36748">MNNTQPNEIATFEKRICWHDDFQDTQDAIKKLLSYTGRKPKARLLKGKPGTGKTLSALTAMDTLHQESSTDALTMKPTVYINVSLFNSPGQLLSAILEQLGDINPYKGVMPQKVKTIIRLFKEQGVKLVIIDEFQDILPKSRIQPTSKIYRFLKGFLDECGVPFLLLGTEHSERFLEVDEQIRTRFLPTQELFAFSCLSDAEKLRFALIIESVLLKFPRKTEGLDFTESYFDDNGKEVITLKSNHNMLYRLNLATKGLMRVIVNLFTECIELTNSEDIVDNDILQVAYDNVVNGSHTINPFDMSNTLSRVKVRLAKEGLYNAK</sequence>
<keyword evidence="2" id="KW-1185">Reference proteome</keyword>
<name>A0A5C6QIP4_9GAMM</name>